<feature type="chain" id="PRO_5040293971" evidence="2">
    <location>
        <begin position="19"/>
        <end position="311"/>
    </location>
</feature>
<evidence type="ECO:0000256" key="2">
    <source>
        <dbReference type="SAM" id="SignalP"/>
    </source>
</evidence>
<dbReference type="OrthoDB" id="10405206at2759"/>
<dbReference type="EMBL" id="PVQB02000488">
    <property type="protein sequence ID" value="KAF4336550.1"/>
    <property type="molecule type" value="Genomic_DNA"/>
</dbReference>
<organism evidence="3 4">
    <name type="scientific">Fusarium beomiforme</name>
    <dbReference type="NCBI Taxonomy" id="44412"/>
    <lineage>
        <taxon>Eukaryota</taxon>
        <taxon>Fungi</taxon>
        <taxon>Dikarya</taxon>
        <taxon>Ascomycota</taxon>
        <taxon>Pezizomycotina</taxon>
        <taxon>Sordariomycetes</taxon>
        <taxon>Hypocreomycetidae</taxon>
        <taxon>Hypocreales</taxon>
        <taxon>Nectriaceae</taxon>
        <taxon>Fusarium</taxon>
        <taxon>Fusarium burgessii species complex</taxon>
    </lineage>
</organism>
<evidence type="ECO:0000313" key="3">
    <source>
        <dbReference type="EMBL" id="KAF4336550.1"/>
    </source>
</evidence>
<keyword evidence="4" id="KW-1185">Reference proteome</keyword>
<dbReference type="Proteomes" id="UP000730481">
    <property type="component" value="Unassembled WGS sequence"/>
</dbReference>
<protein>
    <submittedName>
        <fullName evidence="3">Uncharacterized protein</fullName>
    </submittedName>
</protein>
<reference evidence="3" key="1">
    <citation type="journal article" date="2017" name="Mycologia">
        <title>Fusarium algeriense, sp. nov., a novel toxigenic crown rot pathogen of durum wheat from Algeria is nested in the Fusarium burgessii species complex.</title>
        <authorList>
            <person name="Laraba I."/>
            <person name="Keddad A."/>
            <person name="Boureghda H."/>
            <person name="Abdallah N."/>
            <person name="Vaughan M.M."/>
            <person name="Proctor R.H."/>
            <person name="Busman M."/>
            <person name="O'Donnell K."/>
        </authorList>
    </citation>
    <scope>NUCLEOTIDE SEQUENCE</scope>
    <source>
        <strain evidence="3">NRRL 25174</strain>
    </source>
</reference>
<name>A0A9P5DV29_9HYPO</name>
<feature type="region of interest" description="Disordered" evidence="1">
    <location>
        <begin position="20"/>
        <end position="40"/>
    </location>
</feature>
<dbReference type="AlphaFoldDB" id="A0A9P5DV29"/>
<comment type="caution">
    <text evidence="3">The sequence shown here is derived from an EMBL/GenBank/DDBJ whole genome shotgun (WGS) entry which is preliminary data.</text>
</comment>
<feature type="compositionally biased region" description="Polar residues" evidence="1">
    <location>
        <begin position="69"/>
        <end position="99"/>
    </location>
</feature>
<feature type="compositionally biased region" description="Low complexity" evidence="1">
    <location>
        <begin position="54"/>
        <end position="68"/>
    </location>
</feature>
<feature type="region of interest" description="Disordered" evidence="1">
    <location>
        <begin position="54"/>
        <end position="149"/>
    </location>
</feature>
<reference evidence="3" key="2">
    <citation type="submission" date="2020-02" db="EMBL/GenBank/DDBJ databases">
        <title>Identification and distribution of gene clusters putatively required for synthesis of sphingolipid metabolism inhibitors in phylogenetically diverse species of the filamentous fungus Fusarium.</title>
        <authorList>
            <person name="Kim H.-S."/>
            <person name="Busman M."/>
            <person name="Brown D.W."/>
            <person name="Divon H."/>
            <person name="Uhlig S."/>
            <person name="Proctor R.H."/>
        </authorList>
    </citation>
    <scope>NUCLEOTIDE SEQUENCE</scope>
    <source>
        <strain evidence="3">NRRL 25174</strain>
    </source>
</reference>
<proteinExistence type="predicted"/>
<accession>A0A9P5DV29</accession>
<gene>
    <name evidence="3" type="ORF">FBEOM_9592</name>
</gene>
<feature type="compositionally biased region" description="Low complexity" evidence="1">
    <location>
        <begin position="100"/>
        <end position="149"/>
    </location>
</feature>
<feature type="compositionally biased region" description="Polar residues" evidence="1">
    <location>
        <begin position="25"/>
        <end position="35"/>
    </location>
</feature>
<keyword evidence="2" id="KW-0732">Signal</keyword>
<evidence type="ECO:0000313" key="4">
    <source>
        <dbReference type="Proteomes" id="UP000730481"/>
    </source>
</evidence>
<feature type="signal peptide" evidence="2">
    <location>
        <begin position="1"/>
        <end position="18"/>
    </location>
</feature>
<sequence>MLLRNLLSVAAAAATVFAGPCKPRSSVTSSETAASGTLSSFTTVETTSTVLATETTAASESAGTPTESDSTTVFSAESQSTTINPTATTEFETASTITGTTSVESSTAVETSIDTTETSTVTETATTAPGSSTTETSAESSSVAESTTTTTSVFVPLPTFGLVARGVSNAGHQFDGDIVASPTSVSNFLKVYAPGSAPANWPTSFHIDGNTGRLLNGAGQAFCAQTVIFNALQDPAALYPCNANTQETSGTFAERVLTCTQSSVGELECTMTAFSNPFRYFFAYGDGSLGISTTTANGDSNAYLSLKIVDP</sequence>
<evidence type="ECO:0000256" key="1">
    <source>
        <dbReference type="SAM" id="MobiDB-lite"/>
    </source>
</evidence>